<evidence type="ECO:0000256" key="3">
    <source>
        <dbReference type="ARBA" id="ARBA00022679"/>
    </source>
</evidence>
<comment type="catalytic activity">
    <reaction evidence="6">
        <text>a long chain fatty alcohol + a fatty acyl-CoA = a long-chain alcohol wax ester + CoA</text>
        <dbReference type="Rhea" id="RHEA:38443"/>
        <dbReference type="ChEBI" id="CHEBI:17135"/>
        <dbReference type="ChEBI" id="CHEBI:57287"/>
        <dbReference type="ChEBI" id="CHEBI:77636"/>
        <dbReference type="ChEBI" id="CHEBI:235323"/>
        <dbReference type="EC" id="2.3.1.75"/>
    </reaction>
</comment>
<dbReference type="GO" id="GO:0019432">
    <property type="term" value="P:triglyceride biosynthetic process"/>
    <property type="evidence" value="ECO:0007669"/>
    <property type="project" value="UniProtKB-UniPathway"/>
</dbReference>
<evidence type="ECO:0000313" key="10">
    <source>
        <dbReference type="EMBL" id="OQR87507.1"/>
    </source>
</evidence>
<dbReference type="GO" id="GO:0051701">
    <property type="term" value="P:biological process involved in interaction with host"/>
    <property type="evidence" value="ECO:0007669"/>
    <property type="project" value="TreeGrafter"/>
</dbReference>
<dbReference type="GO" id="GO:0047196">
    <property type="term" value="F:long-chain-alcohol O-fatty-acyltransferase activity"/>
    <property type="evidence" value="ECO:0007669"/>
    <property type="project" value="UniProtKB-EC"/>
</dbReference>
<keyword evidence="11" id="KW-1185">Reference proteome</keyword>
<dbReference type="InterPro" id="IPR009721">
    <property type="entry name" value="O-acyltransferase_WSD1_C"/>
</dbReference>
<comment type="pathway">
    <text evidence="1">Glycerolipid metabolism; triacylglycerol biosynthesis.</text>
</comment>
<evidence type="ECO:0000256" key="5">
    <source>
        <dbReference type="ARBA" id="ARBA00024360"/>
    </source>
</evidence>
<reference evidence="10 11" key="1">
    <citation type="journal article" date="2014" name="Genome Biol. Evol.">
        <title>The secreted proteins of Achlya hypogyna and Thraustotheca clavata identify the ancestral oomycete secretome and reveal gene acquisitions by horizontal gene transfer.</title>
        <authorList>
            <person name="Misner I."/>
            <person name="Blouin N."/>
            <person name="Leonard G."/>
            <person name="Richards T.A."/>
            <person name="Lane C.E."/>
        </authorList>
    </citation>
    <scope>NUCLEOTIDE SEQUENCE [LARGE SCALE GENOMIC DNA]</scope>
    <source>
        <strain evidence="10 11">ATCC 48635</strain>
    </source>
</reference>
<dbReference type="AlphaFoldDB" id="A0A1V9YPE0"/>
<feature type="domain" description="O-acyltransferase WSD1 C-terminal" evidence="9">
    <location>
        <begin position="273"/>
        <end position="391"/>
    </location>
</feature>
<evidence type="ECO:0000313" key="11">
    <source>
        <dbReference type="Proteomes" id="UP000243579"/>
    </source>
</evidence>
<comment type="pathway">
    <text evidence="2">Lipid metabolism.</text>
</comment>
<dbReference type="Proteomes" id="UP000243579">
    <property type="component" value="Unassembled WGS sequence"/>
</dbReference>
<dbReference type="Pfam" id="PF03007">
    <property type="entry name" value="WS_DGAT_cat"/>
    <property type="match status" value="1"/>
</dbReference>
<evidence type="ECO:0000256" key="7">
    <source>
        <dbReference type="ARBA" id="ARBA00048109"/>
    </source>
</evidence>
<dbReference type="PANTHER" id="PTHR31650:SF1">
    <property type="entry name" value="WAX ESTER SYNTHASE_DIACYLGLYCEROL ACYLTRANSFERASE 4-RELATED"/>
    <property type="match status" value="1"/>
</dbReference>
<dbReference type="STRING" id="1202772.A0A1V9YPE0"/>
<dbReference type="UniPathway" id="UPA00282"/>
<evidence type="ECO:0000259" key="8">
    <source>
        <dbReference type="Pfam" id="PF03007"/>
    </source>
</evidence>
<dbReference type="GO" id="GO:0004144">
    <property type="term" value="F:diacylglycerol O-acyltransferase activity"/>
    <property type="evidence" value="ECO:0007669"/>
    <property type="project" value="UniProtKB-EC"/>
</dbReference>
<dbReference type="PANTHER" id="PTHR31650">
    <property type="entry name" value="O-ACYLTRANSFERASE (WSD1-LIKE) FAMILY PROTEIN"/>
    <property type="match status" value="1"/>
</dbReference>
<dbReference type="InterPro" id="IPR045034">
    <property type="entry name" value="O-acyltransferase_WSD1-like"/>
</dbReference>
<feature type="domain" description="O-acyltransferase WSD1-like N-terminal" evidence="8">
    <location>
        <begin position="59"/>
        <end position="219"/>
    </location>
</feature>
<dbReference type="EMBL" id="JNBR01001437">
    <property type="protein sequence ID" value="OQR87507.1"/>
    <property type="molecule type" value="Genomic_DNA"/>
</dbReference>
<proteinExistence type="inferred from homology"/>
<evidence type="ECO:0000256" key="4">
    <source>
        <dbReference type="ARBA" id="ARBA00023315"/>
    </source>
</evidence>
<evidence type="ECO:0000256" key="6">
    <source>
        <dbReference type="ARBA" id="ARBA00047604"/>
    </source>
</evidence>
<name>A0A1V9YPE0_ACHHY</name>
<dbReference type="GO" id="GO:0001666">
    <property type="term" value="P:response to hypoxia"/>
    <property type="evidence" value="ECO:0007669"/>
    <property type="project" value="TreeGrafter"/>
</dbReference>
<evidence type="ECO:0000256" key="2">
    <source>
        <dbReference type="ARBA" id="ARBA00005189"/>
    </source>
</evidence>
<dbReference type="InterPro" id="IPR004255">
    <property type="entry name" value="O-acyltransferase_WSD1_N"/>
</dbReference>
<keyword evidence="4" id="KW-0012">Acyltransferase</keyword>
<protein>
    <submittedName>
        <fullName evidence="10">Uncharacterized protein</fullName>
    </submittedName>
</protein>
<comment type="similarity">
    <text evidence="5">In the N-terminal section; belongs to the long-chain O-acyltransferase family.</text>
</comment>
<accession>A0A1V9YPE0</accession>
<comment type="caution">
    <text evidence="10">The sequence shown here is derived from an EMBL/GenBank/DDBJ whole genome shotgun (WGS) entry which is preliminary data.</text>
</comment>
<gene>
    <name evidence="10" type="ORF">ACHHYP_08694</name>
</gene>
<evidence type="ECO:0000256" key="1">
    <source>
        <dbReference type="ARBA" id="ARBA00004771"/>
    </source>
</evidence>
<dbReference type="Pfam" id="PF06974">
    <property type="entry name" value="WS_DGAT_C"/>
    <property type="match status" value="1"/>
</dbReference>
<organism evidence="10 11">
    <name type="scientific">Achlya hypogyna</name>
    <name type="common">Oomycete</name>
    <name type="synonym">Protoachlya hypogyna</name>
    <dbReference type="NCBI Taxonomy" id="1202772"/>
    <lineage>
        <taxon>Eukaryota</taxon>
        <taxon>Sar</taxon>
        <taxon>Stramenopiles</taxon>
        <taxon>Oomycota</taxon>
        <taxon>Saprolegniomycetes</taxon>
        <taxon>Saprolegniales</taxon>
        <taxon>Achlyaceae</taxon>
        <taxon>Achlya</taxon>
    </lineage>
</organism>
<comment type="catalytic activity">
    <reaction evidence="7">
        <text>an acyl-CoA + a 1,2-diacyl-sn-glycerol = a triacyl-sn-glycerol + CoA</text>
        <dbReference type="Rhea" id="RHEA:10868"/>
        <dbReference type="ChEBI" id="CHEBI:17815"/>
        <dbReference type="ChEBI" id="CHEBI:57287"/>
        <dbReference type="ChEBI" id="CHEBI:58342"/>
        <dbReference type="ChEBI" id="CHEBI:64615"/>
        <dbReference type="EC" id="2.3.1.20"/>
    </reaction>
</comment>
<dbReference type="GO" id="GO:0005886">
    <property type="term" value="C:plasma membrane"/>
    <property type="evidence" value="ECO:0007669"/>
    <property type="project" value="TreeGrafter"/>
</dbReference>
<dbReference type="OrthoDB" id="619536at2759"/>
<keyword evidence="3" id="KW-0808">Transferase</keyword>
<dbReference type="GO" id="GO:0071731">
    <property type="term" value="P:response to nitric oxide"/>
    <property type="evidence" value="ECO:0007669"/>
    <property type="project" value="TreeGrafter"/>
</dbReference>
<sequence length="423" mass="45885">MTGRNTLGILELQSNGLSKSALAEAVAAGFARHGTSFPNLFTVYDPRGRCYHQLQALCISAHIFEVASNAPSATIIDSMAKVPMDALRPWELWLVRGARDRLVIKIPHSIIDGTGCISFIQNILSDAASSPAVPEPRPPVRARRFEVVNVLRATARLLQDTVRPAIPHLALRKRGQRLPSLDAFYAALSPATEAPQTMTFKLPLATLQAVARCHGATVSHVLVAALGGALRSELLRHHDEATVRALDLFTRVPANARQGPQTSGNLMTADLVAICLPLRLDVSSDADRLRHVTAAGPAVQRGADIAVRRFCREAVLAAVPTSVLERLPLQKRWSWSCPMYTSSLKGPPTRLTIAGRKLDSFFYFSSDLTYANAHMIEVVAVSYEGQMQVALRTLLGPDFDLRRFQSALAASVAALAATAELRP</sequence>
<evidence type="ECO:0000259" key="9">
    <source>
        <dbReference type="Pfam" id="PF06974"/>
    </source>
</evidence>